<dbReference type="PROSITE" id="PS00107">
    <property type="entry name" value="PROTEIN_KINASE_ATP"/>
    <property type="match status" value="2"/>
</dbReference>
<dbReference type="InterPro" id="IPR001245">
    <property type="entry name" value="Ser-Thr/Tyr_kinase_cat_dom"/>
</dbReference>
<dbReference type="SMART" id="SM00219">
    <property type="entry name" value="TyrKc"/>
    <property type="match status" value="2"/>
</dbReference>
<dbReference type="PROSITE" id="PS50158">
    <property type="entry name" value="ZF_CCHC"/>
    <property type="match status" value="1"/>
</dbReference>
<dbReference type="GO" id="GO:0043235">
    <property type="term" value="C:receptor complex"/>
    <property type="evidence" value="ECO:0007669"/>
    <property type="project" value="TreeGrafter"/>
</dbReference>
<evidence type="ECO:0000256" key="1">
    <source>
        <dbReference type="ARBA" id="ARBA00004167"/>
    </source>
</evidence>
<dbReference type="SUPFAM" id="SSF57756">
    <property type="entry name" value="Retrovirus zinc finger-like domains"/>
    <property type="match status" value="1"/>
</dbReference>
<feature type="binding site" evidence="4">
    <location>
        <position position="645"/>
    </location>
    <ligand>
        <name>ATP</name>
        <dbReference type="ChEBI" id="CHEBI:30616"/>
    </ligand>
</feature>
<evidence type="ECO:0000259" key="6">
    <source>
        <dbReference type="PROSITE" id="PS50158"/>
    </source>
</evidence>
<dbReference type="Gene3D" id="3.30.200.20">
    <property type="entry name" value="Phosphorylase Kinase, domain 1"/>
    <property type="match status" value="1"/>
</dbReference>
<dbReference type="InterPro" id="IPR001878">
    <property type="entry name" value="Znf_CCHC"/>
</dbReference>
<keyword evidence="4" id="KW-0067">ATP-binding</keyword>
<dbReference type="InterPro" id="IPR020635">
    <property type="entry name" value="Tyr_kinase_cat_dom"/>
</dbReference>
<feature type="binding site" evidence="4">
    <location>
        <position position="47"/>
    </location>
    <ligand>
        <name>ATP</name>
        <dbReference type="ChEBI" id="CHEBI:30616"/>
    </ligand>
</feature>
<dbReference type="GO" id="GO:0038062">
    <property type="term" value="F:protein tyrosine kinase collagen receptor activity"/>
    <property type="evidence" value="ECO:0007669"/>
    <property type="project" value="TreeGrafter"/>
</dbReference>
<evidence type="ECO:0000256" key="2">
    <source>
        <dbReference type="ARBA" id="ARBA00051243"/>
    </source>
</evidence>
<feature type="domain" description="Protein kinase" evidence="5">
    <location>
        <begin position="19"/>
        <end position="282"/>
    </location>
</feature>
<keyword evidence="7" id="KW-1185">Reference proteome</keyword>
<feature type="domain" description="CCHC-type" evidence="6">
    <location>
        <begin position="509"/>
        <end position="525"/>
    </location>
</feature>
<dbReference type="GO" id="GO:0005524">
    <property type="term" value="F:ATP binding"/>
    <property type="evidence" value="ECO:0007669"/>
    <property type="project" value="UniProtKB-UniRule"/>
</dbReference>
<dbReference type="InterPro" id="IPR000719">
    <property type="entry name" value="Prot_kinase_dom"/>
</dbReference>
<dbReference type="Pfam" id="PF00069">
    <property type="entry name" value="Pkinase"/>
    <property type="match status" value="1"/>
</dbReference>
<dbReference type="Proteomes" id="UP000095280">
    <property type="component" value="Unplaced"/>
</dbReference>
<reference evidence="8" key="1">
    <citation type="submission" date="2016-11" db="UniProtKB">
        <authorList>
            <consortium name="WormBaseParasite"/>
        </authorList>
    </citation>
    <scope>IDENTIFICATION</scope>
</reference>
<dbReference type="PANTHER" id="PTHR24416:SF580">
    <property type="entry name" value="DISCOIDIN DOMAIN RECEPTOR, ISOFORM F"/>
    <property type="match status" value="1"/>
</dbReference>
<dbReference type="InterPro" id="IPR036875">
    <property type="entry name" value="Znf_CCHC_sf"/>
</dbReference>
<dbReference type="GO" id="GO:0005518">
    <property type="term" value="F:collagen binding"/>
    <property type="evidence" value="ECO:0007669"/>
    <property type="project" value="TreeGrafter"/>
</dbReference>
<dbReference type="GO" id="GO:0051897">
    <property type="term" value="P:positive regulation of phosphatidylinositol 3-kinase/protein kinase B signal transduction"/>
    <property type="evidence" value="ECO:0007669"/>
    <property type="project" value="TreeGrafter"/>
</dbReference>
<dbReference type="PROSITE" id="PS50011">
    <property type="entry name" value="PROTEIN_KINASE_DOM"/>
    <property type="match status" value="2"/>
</dbReference>
<keyword evidence="3" id="KW-0863">Zinc-finger</keyword>
<dbReference type="InterPro" id="IPR050122">
    <property type="entry name" value="RTK"/>
</dbReference>
<dbReference type="PROSITE" id="PS00109">
    <property type="entry name" value="PROTEIN_KINASE_TYR"/>
    <property type="match status" value="1"/>
</dbReference>
<organism evidence="7 8">
    <name type="scientific">Macrostomum lignano</name>
    <dbReference type="NCBI Taxonomy" id="282301"/>
    <lineage>
        <taxon>Eukaryota</taxon>
        <taxon>Metazoa</taxon>
        <taxon>Spiralia</taxon>
        <taxon>Lophotrochozoa</taxon>
        <taxon>Platyhelminthes</taxon>
        <taxon>Rhabditophora</taxon>
        <taxon>Macrostomorpha</taxon>
        <taxon>Macrostomida</taxon>
        <taxon>Macrostomidae</taxon>
        <taxon>Macrostomum</taxon>
    </lineage>
</organism>
<comment type="subcellular location">
    <subcellularLocation>
        <location evidence="1">Membrane</location>
        <topology evidence="1">Single-pass membrane protein</topology>
    </subcellularLocation>
</comment>
<dbReference type="InterPro" id="IPR011009">
    <property type="entry name" value="Kinase-like_dom_sf"/>
</dbReference>
<dbReference type="InterPro" id="IPR008266">
    <property type="entry name" value="Tyr_kinase_AS"/>
</dbReference>
<evidence type="ECO:0000313" key="8">
    <source>
        <dbReference type="WBParaSite" id="maker-uti_cns_0013077-snap-gene-0.3-mRNA-1"/>
    </source>
</evidence>
<evidence type="ECO:0000313" key="7">
    <source>
        <dbReference type="Proteomes" id="UP000095280"/>
    </source>
</evidence>
<evidence type="ECO:0000259" key="5">
    <source>
        <dbReference type="PROSITE" id="PS50011"/>
    </source>
</evidence>
<proteinExistence type="predicted"/>
<feature type="domain" description="Protein kinase" evidence="5">
    <location>
        <begin position="613"/>
        <end position="861"/>
    </location>
</feature>
<dbReference type="Pfam" id="PF07714">
    <property type="entry name" value="PK_Tyr_Ser-Thr"/>
    <property type="match status" value="1"/>
</dbReference>
<dbReference type="PRINTS" id="PR00109">
    <property type="entry name" value="TYRKINASE"/>
</dbReference>
<dbReference type="SMART" id="SM00343">
    <property type="entry name" value="ZnF_C2HC"/>
    <property type="match status" value="2"/>
</dbReference>
<protein>
    <submittedName>
        <fullName evidence="8">Protein kinase domain-containing protein</fullName>
    </submittedName>
</protein>
<evidence type="ECO:0000256" key="3">
    <source>
        <dbReference type="PROSITE-ProRule" id="PRU00047"/>
    </source>
</evidence>
<dbReference type="GO" id="GO:0005886">
    <property type="term" value="C:plasma membrane"/>
    <property type="evidence" value="ECO:0007669"/>
    <property type="project" value="TreeGrafter"/>
</dbReference>
<keyword evidence="3" id="KW-0862">Zinc</keyword>
<accession>A0A1I8IJ05</accession>
<comment type="catalytic activity">
    <reaction evidence="2">
        <text>L-tyrosyl-[protein] + ATP = O-phospho-L-tyrosyl-[protein] + ADP + H(+)</text>
        <dbReference type="Rhea" id="RHEA:10596"/>
        <dbReference type="Rhea" id="RHEA-COMP:10136"/>
        <dbReference type="Rhea" id="RHEA-COMP:20101"/>
        <dbReference type="ChEBI" id="CHEBI:15378"/>
        <dbReference type="ChEBI" id="CHEBI:30616"/>
        <dbReference type="ChEBI" id="CHEBI:46858"/>
        <dbReference type="ChEBI" id="CHEBI:61978"/>
        <dbReference type="ChEBI" id="CHEBI:456216"/>
        <dbReference type="EC" id="2.7.10.1"/>
    </reaction>
</comment>
<dbReference type="InterPro" id="IPR017441">
    <property type="entry name" value="Protein_kinase_ATP_BS"/>
</dbReference>
<keyword evidence="3" id="KW-0479">Metal-binding</keyword>
<dbReference type="WBParaSite" id="maker-uti_cns_0013077-snap-gene-0.3-mRNA-1">
    <property type="protein sequence ID" value="maker-uti_cns_0013077-snap-gene-0.3-mRNA-1"/>
    <property type="gene ID" value="maker-uti_cns_0013077-snap-gene-0.3"/>
</dbReference>
<name>A0A1I8IJ05_9PLAT</name>
<sequence length="882" mass="98934">TRPPLDPAFSSWDFLLDGDGNKQLLGVGGFGKVYKAFTDKRQTVAVKIVKLAGASSARLMDEAIEKENTEISVLKAIRHPNIVQFLKSERIKKGKLCIFTELISGHSLSELMQLQRRPFDEAAVRDFSKQICSALNFLHSRSPVTLHRDIKCSNLMLTNEGLIKLIDFGLAKEVFASMHSTKRDCGTPYFMAPELFSEDGRIVYSPKTDVWAFGCSVFEMLEMQPPNGQLMWQQIPLRIRNHDMPQLPAGTSALLRDFYGRCVQREPRRRAATAELLEHKFLQKYDTNTTMATRPVIEPFNCSNPRNWEEYEERLEYFHVAKKRRGLLNSEERNCASEELLTALRHQFTPELSSIAQRFVFAQRKQKDGETIADFVVSLRSLSASCKFDAFLDQALRDAFDFGLRDEHMLNKLLTTLKDDSTFNVTVEEAQVIENAFKNARSIQGSAPAVNRVGTRSDQLQKRKPAFRRATETRQIREGNKEKPTFTRRCYRCSGPDHLANACPHRNKKCNKCGKEGHLGVACKSTVALKGFRNKQVTEYFANEPCGQEARVSPPSINRVFDRGCSGNTVYGCPDADLASAMDCGGVAGVPDDLDGGADSDAVAALEVAPGSVALKERLGAGQFGEVRLAEWAAPGGRLLLVAAKTLRPGAGPQARRDFRREMRLLARLQDPNIVRVLGVATKDAAAQQCILVEFMQHGDLHQFLRSRAAAAASAEPPLSHGCLIYLAAQIASGMKYLESLQLVHRDLACRNCLLGEDYQVKICDFGMSQPLYSADYCRLDGGRGASLPIRWMAWEAVLHGRFSCRSDVWSFAVTLWEMLTFCREQPFAHLTDQQLFDLMSECWQRDEACRPRFREVHLFLQRHNAGFSPRDGSLLQLPLAS</sequence>
<dbReference type="AlphaFoldDB" id="A0A1I8IJ05"/>
<dbReference type="Gene3D" id="1.10.510.10">
    <property type="entry name" value="Transferase(Phosphotransferase) domain 1"/>
    <property type="match status" value="2"/>
</dbReference>
<dbReference type="GO" id="GO:0010976">
    <property type="term" value="P:positive regulation of neuron projection development"/>
    <property type="evidence" value="ECO:0007669"/>
    <property type="project" value="TreeGrafter"/>
</dbReference>
<dbReference type="SMART" id="SM00220">
    <property type="entry name" value="S_TKc"/>
    <property type="match status" value="2"/>
</dbReference>
<dbReference type="SUPFAM" id="SSF56112">
    <property type="entry name" value="Protein kinase-like (PK-like)"/>
    <property type="match status" value="2"/>
</dbReference>
<dbReference type="PANTHER" id="PTHR24416">
    <property type="entry name" value="TYROSINE-PROTEIN KINASE RECEPTOR"/>
    <property type="match status" value="1"/>
</dbReference>
<dbReference type="GO" id="GO:0008270">
    <property type="term" value="F:zinc ion binding"/>
    <property type="evidence" value="ECO:0007669"/>
    <property type="project" value="UniProtKB-KW"/>
</dbReference>
<dbReference type="Gene3D" id="4.10.60.10">
    <property type="entry name" value="Zinc finger, CCHC-type"/>
    <property type="match status" value="1"/>
</dbReference>
<evidence type="ECO:0000256" key="4">
    <source>
        <dbReference type="PROSITE-ProRule" id="PRU10141"/>
    </source>
</evidence>
<keyword evidence="4" id="KW-0547">Nucleotide-binding</keyword>
<dbReference type="GO" id="GO:0003676">
    <property type="term" value="F:nucleic acid binding"/>
    <property type="evidence" value="ECO:0007669"/>
    <property type="project" value="InterPro"/>
</dbReference>